<feature type="domain" description="Reverse transcriptase RNase H-like" evidence="8">
    <location>
        <begin position="3"/>
        <end position="65"/>
    </location>
</feature>
<evidence type="ECO:0000256" key="6">
    <source>
        <dbReference type="ARBA" id="ARBA00022918"/>
    </source>
</evidence>
<dbReference type="Proteomes" id="UP000187203">
    <property type="component" value="Unassembled WGS sequence"/>
</dbReference>
<evidence type="ECO:0000256" key="7">
    <source>
        <dbReference type="SAM" id="MobiDB-lite"/>
    </source>
</evidence>
<dbReference type="GO" id="GO:0003964">
    <property type="term" value="F:RNA-directed DNA polymerase activity"/>
    <property type="evidence" value="ECO:0007669"/>
    <property type="project" value="UniProtKB-KW"/>
</dbReference>
<dbReference type="GO" id="GO:0004519">
    <property type="term" value="F:endonuclease activity"/>
    <property type="evidence" value="ECO:0007669"/>
    <property type="project" value="UniProtKB-KW"/>
</dbReference>
<keyword evidence="1" id="KW-0808">Transferase</keyword>
<keyword evidence="3" id="KW-0540">Nuclease</keyword>
<keyword evidence="6" id="KW-0695">RNA-directed DNA polymerase</keyword>
<name>A0A1R3H1I0_9ROSI</name>
<feature type="region of interest" description="Disordered" evidence="7">
    <location>
        <begin position="111"/>
        <end position="146"/>
    </location>
</feature>
<evidence type="ECO:0000313" key="9">
    <source>
        <dbReference type="EMBL" id="OMO64225.1"/>
    </source>
</evidence>
<keyword evidence="4" id="KW-0255">Endonuclease</keyword>
<evidence type="ECO:0000256" key="1">
    <source>
        <dbReference type="ARBA" id="ARBA00022679"/>
    </source>
</evidence>
<dbReference type="Pfam" id="PF17917">
    <property type="entry name" value="RT_RNaseH"/>
    <property type="match status" value="1"/>
</dbReference>
<dbReference type="EMBL" id="AWUE01020987">
    <property type="protein sequence ID" value="OMO64225.1"/>
    <property type="molecule type" value="Genomic_DNA"/>
</dbReference>
<evidence type="ECO:0000256" key="4">
    <source>
        <dbReference type="ARBA" id="ARBA00022759"/>
    </source>
</evidence>
<keyword evidence="5" id="KW-0378">Hydrolase</keyword>
<reference evidence="10" key="1">
    <citation type="submission" date="2013-09" db="EMBL/GenBank/DDBJ databases">
        <title>Corchorus olitorius genome sequencing.</title>
        <authorList>
            <person name="Alam M."/>
            <person name="Haque M.S."/>
            <person name="Islam M.S."/>
            <person name="Emdad E.M."/>
            <person name="Islam M.M."/>
            <person name="Ahmed B."/>
            <person name="Halim A."/>
            <person name="Hossen Q.M.M."/>
            <person name="Hossain M.Z."/>
            <person name="Ahmed R."/>
            <person name="Khan M.M."/>
            <person name="Islam R."/>
            <person name="Rashid M.M."/>
            <person name="Khan S.A."/>
            <person name="Rahman M.S."/>
            <person name="Alam M."/>
            <person name="Yahiya A.S."/>
            <person name="Khan M.S."/>
            <person name="Azam M.S."/>
            <person name="Haque T."/>
            <person name="Lashkar M.Z.H."/>
            <person name="Akhand A.I."/>
            <person name="Morshed G."/>
            <person name="Roy S."/>
            <person name="Uddin K.S."/>
            <person name="Rabeya T."/>
            <person name="Hossain A.S."/>
            <person name="Chowdhury A."/>
            <person name="Snigdha A.R."/>
            <person name="Mortoza M.S."/>
            <person name="Matin S.A."/>
            <person name="Hoque S.M.E."/>
            <person name="Islam M.K."/>
            <person name="Roy D.K."/>
            <person name="Haider R."/>
            <person name="Moosa M.M."/>
            <person name="Elias S.M."/>
            <person name="Hasan A.M."/>
            <person name="Jahan S."/>
            <person name="Shafiuddin M."/>
            <person name="Mahmood N."/>
            <person name="Shommy N.S."/>
        </authorList>
    </citation>
    <scope>NUCLEOTIDE SEQUENCE [LARGE SCALE GENOMIC DNA]</scope>
    <source>
        <strain evidence="10">cv. O-4</strain>
    </source>
</reference>
<gene>
    <name evidence="9" type="ORF">COLO4_32096</name>
</gene>
<keyword evidence="2" id="KW-0548">Nucleotidyltransferase</keyword>
<dbReference type="AlphaFoldDB" id="A0A1R3H1I0"/>
<dbReference type="OrthoDB" id="1002451at2759"/>
<evidence type="ECO:0000256" key="2">
    <source>
        <dbReference type="ARBA" id="ARBA00022695"/>
    </source>
</evidence>
<organism evidence="9 10">
    <name type="scientific">Corchorus olitorius</name>
    <dbReference type="NCBI Taxonomy" id="93759"/>
    <lineage>
        <taxon>Eukaryota</taxon>
        <taxon>Viridiplantae</taxon>
        <taxon>Streptophyta</taxon>
        <taxon>Embryophyta</taxon>
        <taxon>Tracheophyta</taxon>
        <taxon>Spermatophyta</taxon>
        <taxon>Magnoliopsida</taxon>
        <taxon>eudicotyledons</taxon>
        <taxon>Gunneridae</taxon>
        <taxon>Pentapetalae</taxon>
        <taxon>rosids</taxon>
        <taxon>malvids</taxon>
        <taxon>Malvales</taxon>
        <taxon>Malvaceae</taxon>
        <taxon>Grewioideae</taxon>
        <taxon>Apeibeae</taxon>
        <taxon>Corchorus</taxon>
    </lineage>
</organism>
<comment type="caution">
    <text evidence="9">The sequence shown here is derived from an EMBL/GenBank/DDBJ whole genome shotgun (WGS) entry which is preliminary data.</text>
</comment>
<protein>
    <recommendedName>
        <fullName evidence="8">Reverse transcriptase RNase H-like domain-containing protein</fullName>
    </recommendedName>
</protein>
<dbReference type="GO" id="GO:0016787">
    <property type="term" value="F:hydrolase activity"/>
    <property type="evidence" value="ECO:0007669"/>
    <property type="project" value="UniProtKB-KW"/>
</dbReference>
<evidence type="ECO:0000259" key="8">
    <source>
        <dbReference type="Pfam" id="PF17917"/>
    </source>
</evidence>
<evidence type="ECO:0000313" key="10">
    <source>
        <dbReference type="Proteomes" id="UP000187203"/>
    </source>
</evidence>
<proteinExistence type="predicted"/>
<evidence type="ECO:0000256" key="3">
    <source>
        <dbReference type="ARBA" id="ARBA00022722"/>
    </source>
</evidence>
<dbReference type="STRING" id="93759.A0A1R3H1I0"/>
<keyword evidence="10" id="KW-1185">Reference proteome</keyword>
<evidence type="ECO:0000256" key="5">
    <source>
        <dbReference type="ARBA" id="ARBA00022801"/>
    </source>
</evidence>
<dbReference type="InterPro" id="IPR041373">
    <property type="entry name" value="RT_RNaseH"/>
</dbReference>
<sequence>MAHYHSTFKEILGVKYGIQKFEFHLIGHHFIVELDMAAFDQMLDVKKKTVPNPQLLRWSQWFIRYSFTTRHIKGKHNLIPDMLSRPPKPLKESLQVLPLIASIMNFILGRPSPKNKKDKNKDNQALKTNPFGDRPAQPPPLESPTDPDLAFPPELIELLTTGKLDTGAYHQMLKYQSLILRSFGETAISPLGVNPVYPFVKPLAFVDERWLNFPTNVLCFLCHCKMNDKTHIVLLFQRPCSYRTGHIEYFPHAQIHDHYPSSISRSPSNFPQDYKELQKKLCEINAKIPTSVMETFEFDAKEHYPEDYKAKINIDRMMFTEKFIRPFNRPLFC</sequence>
<accession>A0A1R3H1I0</accession>